<proteinExistence type="predicted"/>
<evidence type="ECO:0000313" key="2">
    <source>
        <dbReference type="EMBL" id="SDJ88767.1"/>
    </source>
</evidence>
<protein>
    <submittedName>
        <fullName evidence="2">Glycosyltransferase involved in cell wall bisynthesis</fullName>
    </submittedName>
</protein>
<keyword evidence="2" id="KW-0808">Transferase</keyword>
<organism evidence="2 3">
    <name type="scientific">Natronorubrum texcoconense</name>
    <dbReference type="NCBI Taxonomy" id="1095776"/>
    <lineage>
        <taxon>Archaea</taxon>
        <taxon>Methanobacteriati</taxon>
        <taxon>Methanobacteriota</taxon>
        <taxon>Stenosarchaea group</taxon>
        <taxon>Halobacteria</taxon>
        <taxon>Halobacteriales</taxon>
        <taxon>Natrialbaceae</taxon>
        <taxon>Natronorubrum</taxon>
    </lineage>
</organism>
<dbReference type="PANTHER" id="PTHR43685:SF2">
    <property type="entry name" value="GLYCOSYLTRANSFERASE 2-LIKE DOMAIN-CONTAINING PROTEIN"/>
    <property type="match status" value="1"/>
</dbReference>
<gene>
    <name evidence="2" type="ORF">SAMN04515672_1716</name>
</gene>
<dbReference type="OrthoDB" id="46222at2157"/>
<dbReference type="Gene3D" id="3.90.550.10">
    <property type="entry name" value="Spore Coat Polysaccharide Biosynthesis Protein SpsA, Chain A"/>
    <property type="match status" value="1"/>
</dbReference>
<dbReference type="RefSeq" id="WP_090304521.1">
    <property type="nucleotide sequence ID" value="NZ_FNFE01000002.1"/>
</dbReference>
<reference evidence="3" key="1">
    <citation type="submission" date="2016-10" db="EMBL/GenBank/DDBJ databases">
        <authorList>
            <person name="Varghese N."/>
            <person name="Submissions S."/>
        </authorList>
    </citation>
    <scope>NUCLEOTIDE SEQUENCE [LARGE SCALE GENOMIC DNA]</scope>
    <source>
        <strain evidence="3">B4,CECT 8067,JCM 17497</strain>
    </source>
</reference>
<dbReference type="GO" id="GO:0016740">
    <property type="term" value="F:transferase activity"/>
    <property type="evidence" value="ECO:0007669"/>
    <property type="project" value="UniProtKB-KW"/>
</dbReference>
<keyword evidence="3" id="KW-1185">Reference proteome</keyword>
<sequence>MTLVSVIIPTYDRPSFVEGAVETALEQTHDEIEVVIVCDPPVEETRAVLERYEDDERVRPFYNDERLGIAASRNLAIARARGEYVCILDDDDRWDPEKVEKQLAVMEANTDCGVVYTGGLVRQNGRTAGTYTPSIRGEIYPEILAHFDLKPYSSHMIRAECFETVGDYDTNFDCGEDWDHAIRIAREYEYEYVDEPLVVRHFHDSNVSAAAAIERTDRLQLELDGTADIFGQIWSKYRDEIERHPEIERQLQYDRHLSWGWTEIERNNRRRALRYGWEATKNRPSLASLAICCFAVLGSSALDLVRTARDTILHTQFDRVNDNRLAE</sequence>
<dbReference type="Proteomes" id="UP000198882">
    <property type="component" value="Unassembled WGS sequence"/>
</dbReference>
<dbReference type="CDD" id="cd00761">
    <property type="entry name" value="Glyco_tranf_GTA_type"/>
    <property type="match status" value="1"/>
</dbReference>
<dbReference type="SUPFAM" id="SSF53448">
    <property type="entry name" value="Nucleotide-diphospho-sugar transferases"/>
    <property type="match status" value="1"/>
</dbReference>
<dbReference type="InterPro" id="IPR050834">
    <property type="entry name" value="Glycosyltransf_2"/>
</dbReference>
<dbReference type="PANTHER" id="PTHR43685">
    <property type="entry name" value="GLYCOSYLTRANSFERASE"/>
    <property type="match status" value="1"/>
</dbReference>
<dbReference type="AlphaFoldDB" id="A0A1G8XEE1"/>
<dbReference type="InterPro" id="IPR001173">
    <property type="entry name" value="Glyco_trans_2-like"/>
</dbReference>
<dbReference type="STRING" id="1095776.SAMN04515672_1716"/>
<name>A0A1G8XEE1_9EURY</name>
<dbReference type="Pfam" id="PF00535">
    <property type="entry name" value="Glycos_transf_2"/>
    <property type="match status" value="1"/>
</dbReference>
<dbReference type="InterPro" id="IPR029044">
    <property type="entry name" value="Nucleotide-diphossugar_trans"/>
</dbReference>
<accession>A0A1G8XEE1</accession>
<evidence type="ECO:0000313" key="3">
    <source>
        <dbReference type="Proteomes" id="UP000198882"/>
    </source>
</evidence>
<evidence type="ECO:0000259" key="1">
    <source>
        <dbReference type="Pfam" id="PF00535"/>
    </source>
</evidence>
<feature type="domain" description="Glycosyltransferase 2-like" evidence="1">
    <location>
        <begin position="5"/>
        <end position="124"/>
    </location>
</feature>
<dbReference type="EMBL" id="FNFE01000002">
    <property type="protein sequence ID" value="SDJ88767.1"/>
    <property type="molecule type" value="Genomic_DNA"/>
</dbReference>